<feature type="domain" description="Enoyl reductase (ER)" evidence="3">
    <location>
        <begin position="10"/>
        <end position="317"/>
    </location>
</feature>
<dbReference type="Proteomes" id="UP001150062">
    <property type="component" value="Unassembled WGS sequence"/>
</dbReference>
<dbReference type="InterPro" id="IPR020843">
    <property type="entry name" value="ER"/>
</dbReference>
<keyword evidence="1" id="KW-0521">NADP</keyword>
<dbReference type="InterPro" id="IPR011032">
    <property type="entry name" value="GroES-like_sf"/>
</dbReference>
<dbReference type="InterPro" id="IPR047618">
    <property type="entry name" value="QOR-like"/>
</dbReference>
<comment type="caution">
    <text evidence="4">The sequence shown here is derived from an EMBL/GenBank/DDBJ whole genome shotgun (WGS) entry which is preliminary data.</text>
</comment>
<evidence type="ECO:0000259" key="3">
    <source>
        <dbReference type="SMART" id="SM00829"/>
    </source>
</evidence>
<accession>A0ABQ8YST8</accession>
<dbReference type="Pfam" id="PF08240">
    <property type="entry name" value="ADH_N"/>
    <property type="match status" value="1"/>
</dbReference>
<dbReference type="InterPro" id="IPR036291">
    <property type="entry name" value="NAD(P)-bd_dom_sf"/>
</dbReference>
<dbReference type="CDD" id="cd05286">
    <property type="entry name" value="QOR2"/>
    <property type="match status" value="1"/>
</dbReference>
<dbReference type="SUPFAM" id="SSF50129">
    <property type="entry name" value="GroES-like"/>
    <property type="match status" value="1"/>
</dbReference>
<name>A0ABQ8YST8_9EUKA</name>
<evidence type="ECO:0000313" key="5">
    <source>
        <dbReference type="Proteomes" id="UP001150062"/>
    </source>
</evidence>
<dbReference type="Gene3D" id="3.90.180.10">
    <property type="entry name" value="Medium-chain alcohol dehydrogenases, catalytic domain"/>
    <property type="match status" value="1"/>
</dbReference>
<dbReference type="SMART" id="SM00829">
    <property type="entry name" value="PKS_ER"/>
    <property type="match status" value="1"/>
</dbReference>
<dbReference type="EMBL" id="JAOAOG010000122">
    <property type="protein sequence ID" value="KAJ6247683.1"/>
    <property type="molecule type" value="Genomic_DNA"/>
</dbReference>
<evidence type="ECO:0000256" key="1">
    <source>
        <dbReference type="ARBA" id="ARBA00022857"/>
    </source>
</evidence>
<dbReference type="Gene3D" id="3.40.50.720">
    <property type="entry name" value="NAD(P)-binding Rossmann-like Domain"/>
    <property type="match status" value="1"/>
</dbReference>
<protein>
    <submittedName>
        <fullName evidence="4">Quinone oxidoreductase pig3-related</fullName>
    </submittedName>
</protein>
<dbReference type="Pfam" id="PF00107">
    <property type="entry name" value="ADH_zinc_N"/>
    <property type="match status" value="1"/>
</dbReference>
<evidence type="ECO:0000313" key="4">
    <source>
        <dbReference type="EMBL" id="KAJ6247683.1"/>
    </source>
</evidence>
<keyword evidence="2" id="KW-0560">Oxidoreductase</keyword>
<proteinExistence type="predicted"/>
<dbReference type="PANTHER" id="PTHR48106">
    <property type="entry name" value="QUINONE OXIDOREDUCTASE PIG3-RELATED"/>
    <property type="match status" value="1"/>
</dbReference>
<evidence type="ECO:0000256" key="2">
    <source>
        <dbReference type="ARBA" id="ARBA00023002"/>
    </source>
</evidence>
<dbReference type="InterPro" id="IPR013154">
    <property type="entry name" value="ADH-like_N"/>
</dbReference>
<dbReference type="PANTHER" id="PTHR48106:SF13">
    <property type="entry name" value="QUINONE OXIDOREDUCTASE-RELATED"/>
    <property type="match status" value="1"/>
</dbReference>
<dbReference type="InterPro" id="IPR013149">
    <property type="entry name" value="ADH-like_C"/>
</dbReference>
<keyword evidence="5" id="KW-1185">Reference proteome</keyword>
<dbReference type="SUPFAM" id="SSF51735">
    <property type="entry name" value="NAD(P)-binding Rossmann-fold domains"/>
    <property type="match status" value="1"/>
</dbReference>
<reference evidence="4" key="1">
    <citation type="submission" date="2022-08" db="EMBL/GenBank/DDBJ databases">
        <title>Novel sulfate-reducing endosymbionts in the free-living metamonad Anaeramoeba.</title>
        <authorList>
            <person name="Jerlstrom-Hultqvist J."/>
            <person name="Cepicka I."/>
            <person name="Gallot-Lavallee L."/>
            <person name="Salas-Leiva D."/>
            <person name="Curtis B.A."/>
            <person name="Zahonova K."/>
            <person name="Pipaliya S."/>
            <person name="Dacks J."/>
            <person name="Roger A.J."/>
        </authorList>
    </citation>
    <scope>NUCLEOTIDE SEQUENCE</scope>
    <source>
        <strain evidence="4">Schooner1</strain>
    </source>
</reference>
<organism evidence="4 5">
    <name type="scientific">Anaeramoeba flamelloides</name>
    <dbReference type="NCBI Taxonomy" id="1746091"/>
    <lineage>
        <taxon>Eukaryota</taxon>
        <taxon>Metamonada</taxon>
        <taxon>Anaeramoebidae</taxon>
        <taxon>Anaeramoeba</taxon>
    </lineage>
</organism>
<sequence>MKAITVSEYGNPDVLKYTTVDKPVLKEGEVLIKNKFAGINYADILLRKGLWPSTLPLNLGYEGSGTIEEIYQGTTTDFKVGDKVCYFAQSGGYAEYIAIPAMNLITIPEGITYEQAASIPVIGVTAYMLTHLAYQLKEGDWCLIHGGAGAVNSMAIQMAKIVGATVITTVSTEKKAKIVKELGADHIIMYTQEDFVEKVLELRPNGVDLVIDGVGKTTFKGSIKVVKKRGTFLNYGGASGFPEPFMPFDLKNSINFCFPSMFDFATEKGFAPYLDTCFKWILAGKLKIQQGSIKPLSKANELHSEIEGRKSLGKLLLQMD</sequence>
<gene>
    <name evidence="4" type="ORF">M0813_18317</name>
</gene>